<dbReference type="PANTHER" id="PTHR12787:SF0">
    <property type="entry name" value="RIBOSOMAL RNA-PROCESSING PROTEIN 8"/>
    <property type="match status" value="1"/>
</dbReference>
<keyword evidence="3 9" id="KW-0698">rRNA processing</keyword>
<evidence type="ECO:0000313" key="12">
    <source>
        <dbReference type="Proteomes" id="UP000012174"/>
    </source>
</evidence>
<keyword evidence="6 9" id="KW-0949">S-adenosyl-L-methionine</keyword>
<dbReference type="InterPro" id="IPR007823">
    <property type="entry name" value="RRP8"/>
</dbReference>
<feature type="region of interest" description="Disordered" evidence="10">
    <location>
        <begin position="247"/>
        <end position="289"/>
    </location>
</feature>
<feature type="compositionally biased region" description="Basic residues" evidence="10">
    <location>
        <begin position="254"/>
        <end position="263"/>
    </location>
</feature>
<dbReference type="HOGENOM" id="CLU_027694_3_1_1"/>
<dbReference type="STRING" id="1287681.M7SZC1"/>
<dbReference type="AlphaFoldDB" id="M7SZC1"/>
<dbReference type="EMBL" id="KB706042">
    <property type="protein sequence ID" value="EMR69637.1"/>
    <property type="molecule type" value="Genomic_DNA"/>
</dbReference>
<feature type="region of interest" description="Disordered" evidence="10">
    <location>
        <begin position="18"/>
        <end position="180"/>
    </location>
</feature>
<dbReference type="SUPFAM" id="SSF53335">
    <property type="entry name" value="S-adenosyl-L-methionine-dependent methyltransferases"/>
    <property type="match status" value="1"/>
</dbReference>
<protein>
    <recommendedName>
        <fullName evidence="8 9">Ribosomal RNA-processing protein 8</fullName>
        <ecNumber evidence="9">2.1.1.-</ecNumber>
    </recommendedName>
</protein>
<evidence type="ECO:0000256" key="5">
    <source>
        <dbReference type="ARBA" id="ARBA00022679"/>
    </source>
</evidence>
<evidence type="ECO:0000256" key="4">
    <source>
        <dbReference type="ARBA" id="ARBA00022603"/>
    </source>
</evidence>
<evidence type="ECO:0000313" key="11">
    <source>
        <dbReference type="EMBL" id="EMR69637.1"/>
    </source>
</evidence>
<dbReference type="FunFam" id="1.10.10.2150:FF:000001">
    <property type="entry name" value="Ribosomal RNA-processing protein 8"/>
    <property type="match status" value="1"/>
</dbReference>
<comment type="function">
    <text evidence="9">S-adenosyl-L-methionine-dependent methyltransferase that specifically methylates the N(1) position of adenine in helix 25.1 in 25S rRNA. Required both for ribosomal 40S and 60S subunits biogenesis. Required for efficient pre-rRNA cleavage at site A2.</text>
</comment>
<feature type="compositionally biased region" description="Basic and acidic residues" evidence="10">
    <location>
        <begin position="445"/>
        <end position="455"/>
    </location>
</feature>
<dbReference type="Proteomes" id="UP000012174">
    <property type="component" value="Unassembled WGS sequence"/>
</dbReference>
<keyword evidence="7 9" id="KW-0539">Nucleus</keyword>
<dbReference type="GO" id="GO:0016433">
    <property type="term" value="F:rRNA (adenine) methyltransferase activity"/>
    <property type="evidence" value="ECO:0007669"/>
    <property type="project" value="UniProtKB-ARBA"/>
</dbReference>
<evidence type="ECO:0000256" key="3">
    <source>
        <dbReference type="ARBA" id="ARBA00022552"/>
    </source>
</evidence>
<proteinExistence type="inferred from homology"/>
<dbReference type="InterPro" id="IPR029063">
    <property type="entry name" value="SAM-dependent_MTases_sf"/>
</dbReference>
<evidence type="ECO:0000256" key="8">
    <source>
        <dbReference type="ARBA" id="ARBA00076672"/>
    </source>
</evidence>
<evidence type="ECO:0000256" key="7">
    <source>
        <dbReference type="ARBA" id="ARBA00023242"/>
    </source>
</evidence>
<feature type="compositionally biased region" description="Low complexity" evidence="10">
    <location>
        <begin position="412"/>
        <end position="426"/>
    </location>
</feature>
<feature type="compositionally biased region" description="Basic residues" evidence="10">
    <location>
        <begin position="119"/>
        <end position="130"/>
    </location>
</feature>
<organism evidence="11 12">
    <name type="scientific">Eutypa lata (strain UCR-EL1)</name>
    <name type="common">Grapevine dieback disease fungus</name>
    <name type="synonym">Eutypa armeniacae</name>
    <dbReference type="NCBI Taxonomy" id="1287681"/>
    <lineage>
        <taxon>Eukaryota</taxon>
        <taxon>Fungi</taxon>
        <taxon>Dikarya</taxon>
        <taxon>Ascomycota</taxon>
        <taxon>Pezizomycotina</taxon>
        <taxon>Sordariomycetes</taxon>
        <taxon>Xylariomycetidae</taxon>
        <taxon>Xylariales</taxon>
        <taxon>Diatrypaceae</taxon>
        <taxon>Eutypa</taxon>
    </lineage>
</organism>
<dbReference type="PANTHER" id="PTHR12787">
    <property type="entry name" value="RIBOSOMAL RNA-PROCESSING PROTEIN 8"/>
    <property type="match status" value="1"/>
</dbReference>
<keyword evidence="12" id="KW-1185">Reference proteome</keyword>
<dbReference type="Pfam" id="PF05148">
    <property type="entry name" value="Methyltransf_8"/>
    <property type="match status" value="1"/>
</dbReference>
<reference evidence="12" key="1">
    <citation type="journal article" date="2013" name="Genome Announc.">
        <title>Draft genome sequence of the grapevine dieback fungus Eutypa lata UCR-EL1.</title>
        <authorList>
            <person name="Blanco-Ulate B."/>
            <person name="Rolshausen P.E."/>
            <person name="Cantu D."/>
        </authorList>
    </citation>
    <scope>NUCLEOTIDE SEQUENCE [LARGE SCALE GENOMIC DNA]</scope>
    <source>
        <strain evidence="12">UCR-EL1</strain>
    </source>
</reference>
<dbReference type="EC" id="2.1.1.-" evidence="9"/>
<comment type="subcellular location">
    <subcellularLocation>
        <location evidence="1 9">Nucleus</location>
        <location evidence="1 9">Nucleolus</location>
    </subcellularLocation>
</comment>
<gene>
    <name evidence="11" type="ORF">UCREL1_3327</name>
</gene>
<feature type="compositionally biased region" description="Basic and acidic residues" evidence="10">
    <location>
        <begin position="142"/>
        <end position="155"/>
    </location>
</feature>
<keyword evidence="4 9" id="KW-0489">Methyltransferase</keyword>
<dbReference type="CDD" id="cd02440">
    <property type="entry name" value="AdoMet_MTases"/>
    <property type="match status" value="1"/>
</dbReference>
<dbReference type="eggNOG" id="KOG3045">
    <property type="taxonomic scope" value="Eukaryota"/>
</dbReference>
<comment type="similarity">
    <text evidence="2 9">Belongs to the methyltransferase superfamily. RRP8 family.</text>
</comment>
<dbReference type="GO" id="GO:0042273">
    <property type="term" value="P:ribosomal large subunit biogenesis"/>
    <property type="evidence" value="ECO:0007669"/>
    <property type="project" value="TreeGrafter"/>
</dbReference>
<evidence type="ECO:0000256" key="9">
    <source>
        <dbReference type="RuleBase" id="RU365074"/>
    </source>
</evidence>
<accession>M7SZC1</accession>
<sequence length="578" mass="62510">MFAVPGWAVSADGLKSETNKALAPAPAAAAAAGQQNEPSNDNKSKKRKRPSMPSNVTSENMADLWERVIEGKSGKKPKTDKGFGSKDSKEKKQNGHVKEQQSVAQDKEVEKSDGAPQNAKKKSKKDKKKDKQASESQGDEGEAQKEAKSHTKKEQGTVATAPAAPAAAPPAPKLTPMQAAMREKLISARFRHLNETLYTRPSAEAFQLFEESPEMFREYHEGFRRQVDVWPENPVDGYIAEIQLRGRQRTPAPSKHRQHHHQQPQKNNNDDDDDNSNSNSNSGVSPLPRTGGTCTIADLGCGDAKLGAALAASRGLKKLRLEVHSYDLHSTSPHVTRADIADLPRADGSVDVAVFCLALMGTNWLDFVEEAYRVLRWKGELWVAEIKSRFSGSGSGSGSAGTKKNAGGGGNNNNNNNNNGVVSHSVGNRRKAGAVAAAGKKGGKKNGDDEGGADHEMDLAVEVDGAEDRRGETDVSGFVEALRRRGFVLQGEPDLRNRMFVRMRFMKAAPATVGKCAVPVAAAAAAAAVTTRDRRDRHPMSLAQKRNSLKKFLDAGTEEDQVKADEKGILKPCVYKIR</sequence>
<evidence type="ECO:0000256" key="6">
    <source>
        <dbReference type="ARBA" id="ARBA00022691"/>
    </source>
</evidence>
<dbReference type="OrthoDB" id="10258825at2759"/>
<feature type="compositionally biased region" description="Basic and acidic residues" evidence="10">
    <location>
        <begin position="64"/>
        <end position="113"/>
    </location>
</feature>
<keyword evidence="5 9" id="KW-0808">Transferase</keyword>
<dbReference type="Gene3D" id="3.40.50.150">
    <property type="entry name" value="Vaccinia Virus protein VP39"/>
    <property type="match status" value="1"/>
</dbReference>
<feature type="region of interest" description="Disordered" evidence="10">
    <location>
        <begin position="390"/>
        <end position="455"/>
    </location>
</feature>
<name>M7SZC1_EUTLA</name>
<evidence type="ECO:0000256" key="10">
    <source>
        <dbReference type="SAM" id="MobiDB-lite"/>
    </source>
</evidence>
<dbReference type="OMA" id="GNVDEMY"/>
<dbReference type="GO" id="GO:0005730">
    <property type="term" value="C:nucleolus"/>
    <property type="evidence" value="ECO:0007669"/>
    <property type="project" value="UniProtKB-SubCell"/>
</dbReference>
<evidence type="ECO:0000256" key="2">
    <source>
        <dbReference type="ARBA" id="ARBA00006301"/>
    </source>
</evidence>
<feature type="compositionally biased region" description="Low complexity" evidence="10">
    <location>
        <begin position="21"/>
        <end position="32"/>
    </location>
</feature>
<dbReference type="InterPro" id="IPR042036">
    <property type="entry name" value="RRP8_N"/>
</dbReference>
<dbReference type="Gene3D" id="1.10.10.2150">
    <property type="entry name" value="Ribosomal RNA-processing protein 8, N-terminal domain"/>
    <property type="match status" value="1"/>
</dbReference>
<dbReference type="KEGG" id="ela:UCREL1_3327"/>
<evidence type="ECO:0000256" key="1">
    <source>
        <dbReference type="ARBA" id="ARBA00004604"/>
    </source>
</evidence>